<evidence type="ECO:0000256" key="3">
    <source>
        <dbReference type="ARBA" id="ARBA00023295"/>
    </source>
</evidence>
<dbReference type="InterPro" id="IPR008979">
    <property type="entry name" value="Galactose-bd-like_sf"/>
</dbReference>
<dbReference type="InterPro" id="IPR051913">
    <property type="entry name" value="GH2_Domain-Containing"/>
</dbReference>
<keyword evidence="3" id="KW-0326">Glycosidase</keyword>
<dbReference type="Proteomes" id="UP000240996">
    <property type="component" value="Unassembled WGS sequence"/>
</dbReference>
<dbReference type="InterPro" id="IPR006104">
    <property type="entry name" value="Glyco_hydro_2_N"/>
</dbReference>
<sequence>MQTRYVVAAVIAVMTAPAAAQSERSVVPLAQGWEFQRGGDVDPAQAAQAAGSWERVSVPHTWNRVGYYMPDPQTHLNRAKSVDKYQGVGWYRMTFTPPAMDAGQRAWLQFDAASRTAEVWLNGQRIGGHKGGFSRFRLDATRALRAGQANTLLVKVDNTQPAQGSSTADILPLAGDFFVHGGLYRPVSLIVTNAVHVDMLDAGGSGIFATTKSIDAAMANVDVRVRIRNDGTKTQAVNAVVRLIDAGGKTVATGTRRIPLRADTASESVQSLSIATPHLWNGVADPYLHRLVVEIATPSGAVLDRVEQAFGIREMRADPARGFLLNGKPLRLHGVGYHQDREGKGWATAPADIEQDFAIMREMGVNSIRLTHYQHGQAIHNLADRYGMVLWDEIPLVSRWTWGDDAVATAGLRDDARQQLRELIRQNGNHASVFNWGIANEVDFGKSLPAFITTSKDTPAPDPLPLLRELNALAKSEDPPRATALATCCEGRLLGSADIPITAEAADLGGANRYFGWYYGQPGDLGKHLDSLRALRPNQPVSVTEYGAGGATTIHTDNPLGGKVDQRGRNQPEEYESYIHETAWATLSAKPYLWGTWLWNSFDFATTVRREGDAIDINTKGLVTYDRKIRKDAYYFYKANWTATPTVHVAGRRYVDRAYPVADVRVYSNAPRTDLLVNDRVVGTLSACPQMICAWSNVALAAGANRVVARGVFPTGAVDDAIEWRVAPDAARSVRIDSGALVAPEIAGKRYGSDAFFDGGSFGDINAYSGYGPRPEKKVVAGTPEGAVAETYREGRFGYRVPLANGRYTVELSFVEPSLAAGARQFDVVANGKRAIAALDIAAVAGAPLTRVTRRIVVGVTDGMLDLKFVPIKGDAIVSGIEITR</sequence>
<dbReference type="Gene3D" id="2.60.120.430">
    <property type="entry name" value="Galactose-binding lectin"/>
    <property type="match status" value="1"/>
</dbReference>
<dbReference type="Gene3D" id="2.60.40.10">
    <property type="entry name" value="Immunoglobulins"/>
    <property type="match status" value="2"/>
</dbReference>
<evidence type="ECO:0000259" key="8">
    <source>
        <dbReference type="Pfam" id="PF11721"/>
    </source>
</evidence>
<dbReference type="GO" id="GO:0004553">
    <property type="term" value="F:hydrolase activity, hydrolyzing O-glycosyl compounds"/>
    <property type="evidence" value="ECO:0007669"/>
    <property type="project" value="InterPro"/>
</dbReference>
<reference evidence="10 11" key="1">
    <citation type="submission" date="2018-04" db="EMBL/GenBank/DDBJ databases">
        <title>Genomic Encyclopedia of Type Strains, Phase III (KMG-III): the genomes of soil and plant-associated and newly described type strains.</title>
        <authorList>
            <person name="Whitman W."/>
        </authorList>
    </citation>
    <scope>NUCLEOTIDE SEQUENCE [LARGE SCALE GENOMIC DNA]</scope>
    <source>
        <strain evidence="10 11">NW12</strain>
    </source>
</reference>
<dbReference type="RefSeq" id="WP_107932569.1">
    <property type="nucleotide sequence ID" value="NZ_PZZN01000002.1"/>
</dbReference>
<dbReference type="Pfam" id="PF02836">
    <property type="entry name" value="Glyco_hydro_2_C"/>
    <property type="match status" value="1"/>
</dbReference>
<feature type="domain" description="Glycosyl hydrolases family 2 sugar binding" evidence="7">
    <location>
        <begin position="54"/>
        <end position="191"/>
    </location>
</feature>
<feature type="signal peptide" evidence="4">
    <location>
        <begin position="1"/>
        <end position="20"/>
    </location>
</feature>
<dbReference type="InterPro" id="IPR006101">
    <property type="entry name" value="Glyco_hydro_2"/>
</dbReference>
<organism evidence="10 11">
    <name type="scientific">Sphingomonas aerolata</name>
    <dbReference type="NCBI Taxonomy" id="185951"/>
    <lineage>
        <taxon>Bacteria</taxon>
        <taxon>Pseudomonadati</taxon>
        <taxon>Pseudomonadota</taxon>
        <taxon>Alphaproteobacteria</taxon>
        <taxon>Sphingomonadales</taxon>
        <taxon>Sphingomonadaceae</taxon>
        <taxon>Sphingomonas</taxon>
    </lineage>
</organism>
<dbReference type="Pfam" id="PF16355">
    <property type="entry name" value="DUF4982"/>
    <property type="match status" value="1"/>
</dbReference>
<dbReference type="SUPFAM" id="SSF49303">
    <property type="entry name" value="beta-Galactosidase/glucuronidase domain"/>
    <property type="match status" value="1"/>
</dbReference>
<name>A0A2T4YRS3_9SPHN</name>
<evidence type="ECO:0000259" key="7">
    <source>
        <dbReference type="Pfam" id="PF02837"/>
    </source>
</evidence>
<dbReference type="SUPFAM" id="SSF51445">
    <property type="entry name" value="(Trans)glycosidases"/>
    <property type="match status" value="1"/>
</dbReference>
<evidence type="ECO:0000256" key="1">
    <source>
        <dbReference type="ARBA" id="ARBA00007401"/>
    </source>
</evidence>
<dbReference type="AlphaFoldDB" id="A0A2T4YRS3"/>
<feature type="domain" description="Malectin" evidence="8">
    <location>
        <begin position="746"/>
        <end position="870"/>
    </location>
</feature>
<dbReference type="SUPFAM" id="SSF49785">
    <property type="entry name" value="Galactose-binding domain-like"/>
    <property type="match status" value="2"/>
</dbReference>
<dbReference type="InterPro" id="IPR017853">
    <property type="entry name" value="GH"/>
</dbReference>
<protein>
    <submittedName>
        <fullName evidence="10">Beta-galactosidase</fullName>
    </submittedName>
</protein>
<proteinExistence type="inferred from homology"/>
<evidence type="ECO:0000259" key="5">
    <source>
        <dbReference type="Pfam" id="PF00703"/>
    </source>
</evidence>
<dbReference type="InterPro" id="IPR036156">
    <property type="entry name" value="Beta-gal/glucu_dom_sf"/>
</dbReference>
<feature type="domain" description="Glycoside hydrolase family 2 immunoglobulin-like beta-sandwich" evidence="5">
    <location>
        <begin position="207"/>
        <end position="313"/>
    </location>
</feature>
<dbReference type="Pfam" id="PF02837">
    <property type="entry name" value="Glyco_hydro_2_N"/>
    <property type="match status" value="1"/>
</dbReference>
<dbReference type="InterPro" id="IPR006103">
    <property type="entry name" value="Glyco_hydro_2_cat"/>
</dbReference>
<feature type="domain" description="Glycoside hydrolase family 2 catalytic" evidence="6">
    <location>
        <begin position="323"/>
        <end position="634"/>
    </location>
</feature>
<keyword evidence="11" id="KW-1185">Reference proteome</keyword>
<dbReference type="InterPro" id="IPR032311">
    <property type="entry name" value="DUF4982"/>
</dbReference>
<comment type="caution">
    <text evidence="10">The sequence shown here is derived from an EMBL/GenBank/DDBJ whole genome shotgun (WGS) entry which is preliminary data.</text>
</comment>
<evidence type="ECO:0000256" key="2">
    <source>
        <dbReference type="ARBA" id="ARBA00022801"/>
    </source>
</evidence>
<keyword evidence="2" id="KW-0378">Hydrolase</keyword>
<dbReference type="Gene3D" id="3.20.20.80">
    <property type="entry name" value="Glycosidases"/>
    <property type="match status" value="1"/>
</dbReference>
<dbReference type="GO" id="GO:0005975">
    <property type="term" value="P:carbohydrate metabolic process"/>
    <property type="evidence" value="ECO:0007669"/>
    <property type="project" value="InterPro"/>
</dbReference>
<evidence type="ECO:0000259" key="6">
    <source>
        <dbReference type="Pfam" id="PF02836"/>
    </source>
</evidence>
<dbReference type="PRINTS" id="PR00132">
    <property type="entry name" value="GLHYDRLASE2"/>
</dbReference>
<dbReference type="Gene3D" id="2.60.120.260">
    <property type="entry name" value="Galactose-binding domain-like"/>
    <property type="match status" value="1"/>
</dbReference>
<dbReference type="PANTHER" id="PTHR42732">
    <property type="entry name" value="BETA-GALACTOSIDASE"/>
    <property type="match status" value="1"/>
</dbReference>
<evidence type="ECO:0000256" key="4">
    <source>
        <dbReference type="SAM" id="SignalP"/>
    </source>
</evidence>
<dbReference type="EMBL" id="PZZN01000002">
    <property type="protein sequence ID" value="PTM46216.1"/>
    <property type="molecule type" value="Genomic_DNA"/>
</dbReference>
<dbReference type="InterPro" id="IPR013783">
    <property type="entry name" value="Ig-like_fold"/>
</dbReference>
<dbReference type="PANTHER" id="PTHR42732:SF1">
    <property type="entry name" value="BETA-MANNOSIDASE"/>
    <property type="match status" value="1"/>
</dbReference>
<evidence type="ECO:0000313" key="11">
    <source>
        <dbReference type="Proteomes" id="UP000240996"/>
    </source>
</evidence>
<gene>
    <name evidence="10" type="ORF">C8J24_2456</name>
</gene>
<accession>A0A2T4YRS3</accession>
<comment type="similarity">
    <text evidence="1">Belongs to the glycosyl hydrolase 2 family.</text>
</comment>
<evidence type="ECO:0000259" key="9">
    <source>
        <dbReference type="Pfam" id="PF16355"/>
    </source>
</evidence>
<dbReference type="InterPro" id="IPR021720">
    <property type="entry name" value="Malectin_dom"/>
</dbReference>
<dbReference type="InterPro" id="IPR006102">
    <property type="entry name" value="Ig-like_GH2"/>
</dbReference>
<feature type="domain" description="DUF4982" evidence="9">
    <location>
        <begin position="662"/>
        <end position="710"/>
    </location>
</feature>
<evidence type="ECO:0000313" key="10">
    <source>
        <dbReference type="EMBL" id="PTM46216.1"/>
    </source>
</evidence>
<feature type="chain" id="PRO_5015786674" evidence="4">
    <location>
        <begin position="21"/>
        <end position="885"/>
    </location>
</feature>
<dbReference type="Pfam" id="PF00703">
    <property type="entry name" value="Glyco_hydro_2"/>
    <property type="match status" value="1"/>
</dbReference>
<dbReference type="Pfam" id="PF11721">
    <property type="entry name" value="Malectin"/>
    <property type="match status" value="1"/>
</dbReference>
<keyword evidence="4" id="KW-0732">Signal</keyword>